<evidence type="ECO:0000256" key="1">
    <source>
        <dbReference type="ARBA" id="ARBA00007198"/>
    </source>
</evidence>
<dbReference type="Proteomes" id="UP000634667">
    <property type="component" value="Unassembled WGS sequence"/>
</dbReference>
<dbReference type="PANTHER" id="PTHR30041">
    <property type="entry name" value="ARSENATE REDUCTASE"/>
    <property type="match status" value="1"/>
</dbReference>
<organism evidence="5 6">
    <name type="scientific">Alishewanella tabrizica</name>
    <dbReference type="NCBI Taxonomy" id="671278"/>
    <lineage>
        <taxon>Bacteria</taxon>
        <taxon>Pseudomonadati</taxon>
        <taxon>Pseudomonadota</taxon>
        <taxon>Gammaproteobacteria</taxon>
        <taxon>Alteromonadales</taxon>
        <taxon>Alteromonadaceae</taxon>
        <taxon>Alishewanella</taxon>
    </lineage>
</organism>
<protein>
    <recommendedName>
        <fullName evidence="4">Arsenate reductase</fullName>
        <ecNumber evidence="4">1.20.4.1</ecNumber>
    </recommendedName>
</protein>
<name>A0ABQ2WTK5_9ALTE</name>
<dbReference type="EMBL" id="BMYR01000010">
    <property type="protein sequence ID" value="GGW67895.1"/>
    <property type="molecule type" value="Genomic_DNA"/>
</dbReference>
<gene>
    <name evidence="5" type="ORF">GCM10008111_25010</name>
</gene>
<proteinExistence type="inferred from homology"/>
<evidence type="ECO:0000256" key="3">
    <source>
        <dbReference type="PROSITE-ProRule" id="PRU01282"/>
    </source>
</evidence>
<evidence type="ECO:0000256" key="4">
    <source>
        <dbReference type="RuleBase" id="RU362029"/>
    </source>
</evidence>
<dbReference type="InterPro" id="IPR006660">
    <property type="entry name" value="Arsenate_reductase-like"/>
</dbReference>
<dbReference type="InterPro" id="IPR006659">
    <property type="entry name" value="Arsenate_reductase"/>
</dbReference>
<dbReference type="PANTHER" id="PTHR30041:SF4">
    <property type="entry name" value="ARSENATE REDUCTASE"/>
    <property type="match status" value="1"/>
</dbReference>
<dbReference type="CDD" id="cd03034">
    <property type="entry name" value="ArsC_ArsC"/>
    <property type="match status" value="1"/>
</dbReference>
<dbReference type="NCBIfam" id="TIGR00014">
    <property type="entry name" value="arsC"/>
    <property type="match status" value="1"/>
</dbReference>
<dbReference type="RefSeq" id="WP_189483568.1">
    <property type="nucleotide sequence ID" value="NZ_BMYR01000010.1"/>
</dbReference>
<accession>A0ABQ2WTK5</accession>
<dbReference type="Gene3D" id="3.40.30.10">
    <property type="entry name" value="Glutaredoxin"/>
    <property type="match status" value="1"/>
</dbReference>
<dbReference type="PROSITE" id="PS51353">
    <property type="entry name" value="ARSC"/>
    <property type="match status" value="1"/>
</dbReference>
<comment type="similarity">
    <text evidence="1 3 4">Belongs to the ArsC family.</text>
</comment>
<dbReference type="InterPro" id="IPR036249">
    <property type="entry name" value="Thioredoxin-like_sf"/>
</dbReference>
<sequence>MITLYHNPRCSKSREALALLTTLGHPFTIVEYLKTPLTTTELKALHTKLALPVRNMLREKEEEYNQLGLAETSLTDQHLIDAIALHPRLLERPIVVHGNLAAIGRPLSNITAILS</sequence>
<keyword evidence="2 4" id="KW-0560">Oxidoreductase</keyword>
<reference evidence="6" key="1">
    <citation type="journal article" date="2019" name="Int. J. Syst. Evol. Microbiol.">
        <title>The Global Catalogue of Microorganisms (GCM) 10K type strain sequencing project: providing services to taxonomists for standard genome sequencing and annotation.</title>
        <authorList>
            <consortium name="The Broad Institute Genomics Platform"/>
            <consortium name="The Broad Institute Genome Sequencing Center for Infectious Disease"/>
            <person name="Wu L."/>
            <person name="Ma J."/>
        </authorList>
    </citation>
    <scope>NUCLEOTIDE SEQUENCE [LARGE SCALE GENOMIC DNA]</scope>
    <source>
        <strain evidence="6">KCTC 23723</strain>
    </source>
</reference>
<comment type="catalytic activity">
    <reaction evidence="4">
        <text>[glutaredoxin]-dithiol + arsenate + glutathione + H(+) = glutathionyl-S-S-[glutaredoxin] + arsenite + H2O</text>
        <dbReference type="Rhea" id="RHEA:22016"/>
        <dbReference type="Rhea" id="RHEA-COMP:10729"/>
        <dbReference type="Rhea" id="RHEA-COMP:17668"/>
        <dbReference type="ChEBI" id="CHEBI:15377"/>
        <dbReference type="ChEBI" id="CHEBI:15378"/>
        <dbReference type="ChEBI" id="CHEBI:29242"/>
        <dbReference type="ChEBI" id="CHEBI:29950"/>
        <dbReference type="ChEBI" id="CHEBI:48597"/>
        <dbReference type="ChEBI" id="CHEBI:57925"/>
        <dbReference type="ChEBI" id="CHEBI:146199"/>
        <dbReference type="EC" id="1.20.4.1"/>
    </reaction>
</comment>
<comment type="caution">
    <text evidence="5">The sequence shown here is derived from an EMBL/GenBank/DDBJ whole genome shotgun (WGS) entry which is preliminary data.</text>
</comment>
<dbReference type="EC" id="1.20.4.1" evidence="4"/>
<evidence type="ECO:0000313" key="5">
    <source>
        <dbReference type="EMBL" id="GGW67895.1"/>
    </source>
</evidence>
<keyword evidence="6" id="KW-1185">Reference proteome</keyword>
<evidence type="ECO:0000313" key="6">
    <source>
        <dbReference type="Proteomes" id="UP000634667"/>
    </source>
</evidence>
<dbReference type="SUPFAM" id="SSF52833">
    <property type="entry name" value="Thioredoxin-like"/>
    <property type="match status" value="1"/>
</dbReference>
<dbReference type="Pfam" id="PF03960">
    <property type="entry name" value="ArsC"/>
    <property type="match status" value="1"/>
</dbReference>
<evidence type="ECO:0000256" key="2">
    <source>
        <dbReference type="ARBA" id="ARBA00023002"/>
    </source>
</evidence>